<protein>
    <recommendedName>
        <fullName evidence="1">F-box associated beta-propeller type 3 domain-containing protein</fullName>
    </recommendedName>
</protein>
<dbReference type="EnsemblPlants" id="QL04p045574:mrna">
    <property type="protein sequence ID" value="QL04p045574:mrna"/>
    <property type="gene ID" value="QL04p045574"/>
</dbReference>
<sequence length="331" mass="38259">MSEPRGQPPILRRRKNHVPDDIVLNNILTRVPVKSLMRFRIYETGIPSDFGLVKIVGSCNGLLCLTGFNPSNDKYSCPHPSIDIYLWNLSIRKFKKLPDTCLGQLRCVKLGFAYHSENNDYKVVRISLSPLSGHEIEVYTLSSDSWRRYEILLPTNVLILDISFYYPLVSGDLHWMAYINGENRRTETIMAFDVNSEKFRKLELPDNSMISNDRCLALFKGKLAYIECGRIQPCGFIQYSIWVMREYGVVESWHKIFVVPFLQVTSCIAFTEYGSLLVWCIDHQVKNKEFKFLLIDTENLHEKELDIQFPSIVTNFMDSLVLLDGANMVSY</sequence>
<feature type="domain" description="F-box associated beta-propeller type 3" evidence="1">
    <location>
        <begin position="43"/>
        <end position="299"/>
    </location>
</feature>
<dbReference type="KEGG" id="qlo:115985298"/>
<reference evidence="2" key="2">
    <citation type="submission" date="2021-01" db="UniProtKB">
        <authorList>
            <consortium name="EnsemblPlants"/>
        </authorList>
    </citation>
    <scope>IDENTIFICATION</scope>
</reference>
<dbReference type="OMA" id="WMAYING"/>
<dbReference type="AlphaFoldDB" id="A0A7N2LHK8"/>
<dbReference type="NCBIfam" id="TIGR01640">
    <property type="entry name" value="F_box_assoc_1"/>
    <property type="match status" value="1"/>
</dbReference>
<dbReference type="Gramene" id="QL04p045574:mrna">
    <property type="protein sequence ID" value="QL04p045574:mrna"/>
    <property type="gene ID" value="QL04p045574"/>
</dbReference>
<evidence type="ECO:0000313" key="2">
    <source>
        <dbReference type="EnsemblPlants" id="QL04p045574:mrna"/>
    </source>
</evidence>
<dbReference type="OrthoDB" id="5314306at2759"/>
<dbReference type="PANTHER" id="PTHR31672:SF13">
    <property type="entry name" value="F-BOX PROTEIN CPR30-LIKE"/>
    <property type="match status" value="1"/>
</dbReference>
<dbReference type="InterPro" id="IPR017451">
    <property type="entry name" value="F-box-assoc_interact_dom"/>
</dbReference>
<name>A0A7N2LHK8_QUELO</name>
<dbReference type="RefSeq" id="XP_030964114.1">
    <property type="nucleotide sequence ID" value="XM_031108254.1"/>
</dbReference>
<dbReference type="InterPro" id="IPR050796">
    <property type="entry name" value="SCF_F-box_component"/>
</dbReference>
<dbReference type="FunCoup" id="A0A7N2LHK8">
    <property type="interactions" value="1"/>
</dbReference>
<organism evidence="2 3">
    <name type="scientific">Quercus lobata</name>
    <name type="common">Valley oak</name>
    <dbReference type="NCBI Taxonomy" id="97700"/>
    <lineage>
        <taxon>Eukaryota</taxon>
        <taxon>Viridiplantae</taxon>
        <taxon>Streptophyta</taxon>
        <taxon>Embryophyta</taxon>
        <taxon>Tracheophyta</taxon>
        <taxon>Spermatophyta</taxon>
        <taxon>Magnoliopsida</taxon>
        <taxon>eudicotyledons</taxon>
        <taxon>Gunneridae</taxon>
        <taxon>Pentapetalae</taxon>
        <taxon>rosids</taxon>
        <taxon>fabids</taxon>
        <taxon>Fagales</taxon>
        <taxon>Fagaceae</taxon>
        <taxon>Quercus</taxon>
    </lineage>
</organism>
<evidence type="ECO:0000313" key="3">
    <source>
        <dbReference type="Proteomes" id="UP000594261"/>
    </source>
</evidence>
<dbReference type="Pfam" id="PF08268">
    <property type="entry name" value="FBA_3"/>
    <property type="match status" value="1"/>
</dbReference>
<proteinExistence type="predicted"/>
<dbReference type="InParanoid" id="A0A7N2LHK8"/>
<dbReference type="InterPro" id="IPR013187">
    <property type="entry name" value="F-box-assoc_dom_typ3"/>
</dbReference>
<gene>
    <name evidence="2" type="primary">LOC115985298</name>
</gene>
<dbReference type="EMBL" id="LRBV02000004">
    <property type="status" value="NOT_ANNOTATED_CDS"/>
    <property type="molecule type" value="Genomic_DNA"/>
</dbReference>
<reference evidence="2 3" key="1">
    <citation type="journal article" date="2016" name="G3 (Bethesda)">
        <title>First Draft Assembly and Annotation of the Genome of a California Endemic Oak Quercus lobata Nee (Fagaceae).</title>
        <authorList>
            <person name="Sork V.L."/>
            <person name="Fitz-Gibbon S.T."/>
            <person name="Puiu D."/>
            <person name="Crepeau M."/>
            <person name="Gugger P.F."/>
            <person name="Sherman R."/>
            <person name="Stevens K."/>
            <person name="Langley C.H."/>
            <person name="Pellegrini M."/>
            <person name="Salzberg S.L."/>
        </authorList>
    </citation>
    <scope>NUCLEOTIDE SEQUENCE [LARGE SCALE GENOMIC DNA]</scope>
    <source>
        <strain evidence="2 3">cv. SW786</strain>
    </source>
</reference>
<evidence type="ECO:0000259" key="1">
    <source>
        <dbReference type="Pfam" id="PF08268"/>
    </source>
</evidence>
<keyword evidence="3" id="KW-1185">Reference proteome</keyword>
<accession>A0A7N2LHK8</accession>
<dbReference type="Proteomes" id="UP000594261">
    <property type="component" value="Chromosome 4"/>
</dbReference>
<dbReference type="PANTHER" id="PTHR31672">
    <property type="entry name" value="BNACNNG10540D PROTEIN"/>
    <property type="match status" value="1"/>
</dbReference>
<dbReference type="GeneID" id="115985298"/>